<protein>
    <recommendedName>
        <fullName evidence="5">PUM-HD domain-containing protein</fullName>
    </recommendedName>
</protein>
<dbReference type="GO" id="GO:0006417">
    <property type="term" value="P:regulation of translation"/>
    <property type="evidence" value="ECO:0007669"/>
    <property type="project" value="UniProtKB-KW"/>
</dbReference>
<proteinExistence type="predicted"/>
<feature type="repeat" description="Pumilio" evidence="4">
    <location>
        <begin position="162"/>
        <end position="197"/>
    </location>
</feature>
<evidence type="ECO:0000259" key="5">
    <source>
        <dbReference type="PROSITE" id="PS50303"/>
    </source>
</evidence>
<dbReference type="InterPro" id="IPR012940">
    <property type="entry name" value="NABP"/>
</dbReference>
<dbReference type="SMART" id="SM00025">
    <property type="entry name" value="Pumilio"/>
    <property type="match status" value="1"/>
</dbReference>
<dbReference type="AlphaFoldDB" id="A0A5J5BFS4"/>
<accession>A0A5J5BFS4</accession>
<evidence type="ECO:0000313" key="7">
    <source>
        <dbReference type="Proteomes" id="UP000325577"/>
    </source>
</evidence>
<dbReference type="InterPro" id="IPR001313">
    <property type="entry name" value="Pumilio_RNA-bd_rpt"/>
</dbReference>
<keyword evidence="7" id="KW-1185">Reference proteome</keyword>
<reference evidence="6 7" key="1">
    <citation type="submission" date="2019-09" db="EMBL/GenBank/DDBJ databases">
        <title>A chromosome-level genome assembly of the Chinese tupelo Nyssa sinensis.</title>
        <authorList>
            <person name="Yang X."/>
            <person name="Kang M."/>
            <person name="Yang Y."/>
            <person name="Xiong H."/>
            <person name="Wang M."/>
            <person name="Zhang Z."/>
            <person name="Wang Z."/>
            <person name="Wu H."/>
            <person name="Ma T."/>
            <person name="Liu J."/>
            <person name="Xi Z."/>
        </authorList>
    </citation>
    <scope>NUCLEOTIDE SEQUENCE [LARGE SCALE GENOMIC DNA]</scope>
    <source>
        <strain evidence="6">J267</strain>
        <tissue evidence="6">Leaf</tissue>
    </source>
</reference>
<dbReference type="GO" id="GO:0005737">
    <property type="term" value="C:cytoplasm"/>
    <property type="evidence" value="ECO:0007669"/>
    <property type="project" value="TreeGrafter"/>
</dbReference>
<keyword evidence="3" id="KW-0694">RNA-binding</keyword>
<dbReference type="EMBL" id="CM018035">
    <property type="protein sequence ID" value="KAA8541528.1"/>
    <property type="molecule type" value="Genomic_DNA"/>
</dbReference>
<dbReference type="Pfam" id="PF00806">
    <property type="entry name" value="PUF"/>
    <property type="match status" value="1"/>
</dbReference>
<dbReference type="InterPro" id="IPR033133">
    <property type="entry name" value="PUM-HD"/>
</dbReference>
<organism evidence="6 7">
    <name type="scientific">Nyssa sinensis</name>
    <dbReference type="NCBI Taxonomy" id="561372"/>
    <lineage>
        <taxon>Eukaryota</taxon>
        <taxon>Viridiplantae</taxon>
        <taxon>Streptophyta</taxon>
        <taxon>Embryophyta</taxon>
        <taxon>Tracheophyta</taxon>
        <taxon>Spermatophyta</taxon>
        <taxon>Magnoliopsida</taxon>
        <taxon>eudicotyledons</taxon>
        <taxon>Gunneridae</taxon>
        <taxon>Pentapetalae</taxon>
        <taxon>asterids</taxon>
        <taxon>Cornales</taxon>
        <taxon>Nyssaceae</taxon>
        <taxon>Nyssa</taxon>
    </lineage>
</organism>
<evidence type="ECO:0000256" key="3">
    <source>
        <dbReference type="ARBA" id="ARBA00022884"/>
    </source>
</evidence>
<evidence type="ECO:0000256" key="4">
    <source>
        <dbReference type="PROSITE-ProRule" id="PRU00317"/>
    </source>
</evidence>
<gene>
    <name evidence="6" type="ORF">F0562_022680</name>
</gene>
<dbReference type="SUPFAM" id="SSF48371">
    <property type="entry name" value="ARM repeat"/>
    <property type="match status" value="1"/>
</dbReference>
<keyword evidence="1" id="KW-0677">Repeat</keyword>
<dbReference type="PANTHER" id="PTHR12537">
    <property type="entry name" value="RNA BINDING PROTEIN PUMILIO-RELATED"/>
    <property type="match status" value="1"/>
</dbReference>
<evidence type="ECO:0000256" key="1">
    <source>
        <dbReference type="ARBA" id="ARBA00022737"/>
    </source>
</evidence>
<dbReference type="InterPro" id="IPR016024">
    <property type="entry name" value="ARM-type_fold"/>
</dbReference>
<feature type="domain" description="PUM-HD" evidence="5">
    <location>
        <begin position="142"/>
        <end position="220"/>
    </location>
</feature>
<dbReference type="PROSITE" id="PS50303">
    <property type="entry name" value="PUM_HD"/>
    <property type="match status" value="1"/>
</dbReference>
<evidence type="ECO:0000256" key="2">
    <source>
        <dbReference type="ARBA" id="ARBA00022845"/>
    </source>
</evidence>
<dbReference type="InterPro" id="IPR011989">
    <property type="entry name" value="ARM-like"/>
</dbReference>
<evidence type="ECO:0000313" key="6">
    <source>
        <dbReference type="EMBL" id="KAA8541528.1"/>
    </source>
</evidence>
<dbReference type="Proteomes" id="UP000325577">
    <property type="component" value="Linkage Group LG12"/>
</dbReference>
<dbReference type="PANTHER" id="PTHR12537:SF119">
    <property type="entry name" value="PUMILIO HOMOLOG 6, CHLOROPLASTIC"/>
    <property type="match status" value="1"/>
</dbReference>
<name>A0A5J5BFS4_9ASTE</name>
<dbReference type="GO" id="GO:0003729">
    <property type="term" value="F:mRNA binding"/>
    <property type="evidence" value="ECO:0007669"/>
    <property type="project" value="TreeGrafter"/>
</dbReference>
<dbReference type="Pfam" id="PF07990">
    <property type="entry name" value="NABP"/>
    <property type="match status" value="1"/>
</dbReference>
<dbReference type="PROSITE" id="PS50302">
    <property type="entry name" value="PUM"/>
    <property type="match status" value="1"/>
</dbReference>
<sequence length="220" mass="24006">MQYFQHPIEDAGASGQYGRVGSTGVTVGQINPFVLQKESTTAAYMADQKFQPLSNVSPSIPSPREGVFIGSSYYRSPPSMGVMAQFPASPLGSPILPGSPVAGANPSGRRNEMKFHQGSIRNVGVYSGLQGQRGADNYNDPTKNSFLEELKSSSARKIELSDIAGHIVEFSVDQHGSRFIQQKLENCSVEGQGICFQRSSSTCFKINDRCFWELCYSKVF</sequence>
<dbReference type="OrthoDB" id="668540at2759"/>
<keyword evidence="2" id="KW-0810">Translation regulation</keyword>
<dbReference type="Gene3D" id="1.25.10.10">
    <property type="entry name" value="Leucine-rich Repeat Variant"/>
    <property type="match status" value="1"/>
</dbReference>